<reference evidence="1 2" key="1">
    <citation type="submission" date="2018-10" db="EMBL/GenBank/DDBJ databases">
        <title>Genome Sequence of Cohnella sp.</title>
        <authorList>
            <person name="Srinivasan S."/>
            <person name="Kim M.K."/>
        </authorList>
    </citation>
    <scope>NUCLEOTIDE SEQUENCE [LARGE SCALE GENOMIC DNA]</scope>
    <source>
        <strain evidence="1 2">18JY8-7</strain>
    </source>
</reference>
<dbReference type="Gene3D" id="2.60.120.260">
    <property type="entry name" value="Galactose-binding domain-like"/>
    <property type="match status" value="1"/>
</dbReference>
<name>A0A3G3JXE1_9BACL</name>
<protein>
    <recommendedName>
        <fullName evidence="3">Bacterial alpha-L-rhamnosidase N-terminal domain-containing protein</fullName>
    </recommendedName>
</protein>
<gene>
    <name evidence="1" type="ORF">EAV92_10230</name>
</gene>
<dbReference type="KEGG" id="coh:EAV92_10230"/>
<organism evidence="1 2">
    <name type="scientific">Cohnella candidum</name>
    <dbReference type="NCBI Taxonomy" id="2674991"/>
    <lineage>
        <taxon>Bacteria</taxon>
        <taxon>Bacillati</taxon>
        <taxon>Bacillota</taxon>
        <taxon>Bacilli</taxon>
        <taxon>Bacillales</taxon>
        <taxon>Paenibacillaceae</taxon>
        <taxon>Cohnella</taxon>
    </lineage>
</organism>
<accession>A0A3G3JXE1</accession>
<evidence type="ECO:0000313" key="2">
    <source>
        <dbReference type="Proteomes" id="UP000269097"/>
    </source>
</evidence>
<dbReference type="Proteomes" id="UP000269097">
    <property type="component" value="Chromosome"/>
</dbReference>
<dbReference type="AlphaFoldDB" id="A0A3G3JXE1"/>
<proteinExistence type="predicted"/>
<evidence type="ECO:0008006" key="3">
    <source>
        <dbReference type="Google" id="ProtNLM"/>
    </source>
</evidence>
<sequence length="127" mass="14047">MPALDSRAKWIWKKGPTAINDYALFRRSFRTETGAARVVIRASAHHIYHLYLNGQRISGYVSPAPTSPPRSKYYVHYEIDASLLSGAIRLPPSCTTSGEADKTTWTDIRASGAKCNGRCQAERFAGS</sequence>
<dbReference type="EMBL" id="CP033433">
    <property type="protein sequence ID" value="AYQ72906.1"/>
    <property type="molecule type" value="Genomic_DNA"/>
</dbReference>
<dbReference type="RefSeq" id="WP_123040988.1">
    <property type="nucleotide sequence ID" value="NZ_CP033433.1"/>
</dbReference>
<keyword evidence="2" id="KW-1185">Reference proteome</keyword>
<evidence type="ECO:0000313" key="1">
    <source>
        <dbReference type="EMBL" id="AYQ72906.1"/>
    </source>
</evidence>